<dbReference type="Gene3D" id="2.60.260.20">
    <property type="entry name" value="Urease metallochaperone UreE, N-terminal domain"/>
    <property type="match status" value="2"/>
</dbReference>
<dbReference type="CDD" id="cd10747">
    <property type="entry name" value="DnaJ_C"/>
    <property type="match status" value="1"/>
</dbReference>
<dbReference type="AlphaFoldDB" id="G7J4X9"/>
<keyword evidence="6" id="KW-1185">Reference proteome</keyword>
<accession>G7J4X9</accession>
<dbReference type="PaxDb" id="3880-AES72292"/>
<keyword evidence="1" id="KW-0143">Chaperone</keyword>
<evidence type="ECO:0000313" key="6">
    <source>
        <dbReference type="Proteomes" id="UP000002051"/>
    </source>
</evidence>
<feature type="region of interest" description="Disordered" evidence="2">
    <location>
        <begin position="27"/>
        <end position="72"/>
    </location>
</feature>
<gene>
    <name evidence="5" type="primary">11414030</name>
    <name evidence="4" type="ordered locus">MTR_3g088140</name>
</gene>
<reference evidence="4 6" key="2">
    <citation type="journal article" date="2014" name="BMC Genomics">
        <title>An improved genome release (version Mt4.0) for the model legume Medicago truncatula.</title>
        <authorList>
            <person name="Tang H."/>
            <person name="Krishnakumar V."/>
            <person name="Bidwell S."/>
            <person name="Rosen B."/>
            <person name="Chan A."/>
            <person name="Zhou S."/>
            <person name="Gentzbittel L."/>
            <person name="Childs K.L."/>
            <person name="Yandell M."/>
            <person name="Gundlach H."/>
            <person name="Mayer K.F."/>
            <person name="Schwartz D.C."/>
            <person name="Town C.D."/>
        </authorList>
    </citation>
    <scope>GENOME REANNOTATION</scope>
    <source>
        <strain evidence="5 6">cv. Jemalong A17</strain>
    </source>
</reference>
<dbReference type="Proteomes" id="UP000002051">
    <property type="component" value="Chromosome 3"/>
</dbReference>
<dbReference type="EnsemblPlants" id="AES72292">
    <property type="protein sequence ID" value="AES72292"/>
    <property type="gene ID" value="MTR_3g088140"/>
</dbReference>
<dbReference type="GO" id="GO:0005829">
    <property type="term" value="C:cytosol"/>
    <property type="evidence" value="ECO:0000318"/>
    <property type="project" value="GO_Central"/>
</dbReference>
<dbReference type="GO" id="GO:0006457">
    <property type="term" value="P:protein folding"/>
    <property type="evidence" value="ECO:0007669"/>
    <property type="project" value="InterPro"/>
</dbReference>
<evidence type="ECO:0000256" key="2">
    <source>
        <dbReference type="SAM" id="MobiDB-lite"/>
    </source>
</evidence>
<dbReference type="SUPFAM" id="SSF49493">
    <property type="entry name" value="HSP40/DnaJ peptide-binding domain"/>
    <property type="match status" value="2"/>
</dbReference>
<proteinExistence type="predicted"/>
<organism evidence="4 6">
    <name type="scientific">Medicago truncatula</name>
    <name type="common">Barrel medic</name>
    <name type="synonym">Medicago tribuloides</name>
    <dbReference type="NCBI Taxonomy" id="3880"/>
    <lineage>
        <taxon>Eukaryota</taxon>
        <taxon>Viridiplantae</taxon>
        <taxon>Streptophyta</taxon>
        <taxon>Embryophyta</taxon>
        <taxon>Tracheophyta</taxon>
        <taxon>Spermatophyta</taxon>
        <taxon>Magnoliopsida</taxon>
        <taxon>eudicotyledons</taxon>
        <taxon>Gunneridae</taxon>
        <taxon>Pentapetalae</taxon>
        <taxon>rosids</taxon>
        <taxon>fabids</taxon>
        <taxon>Fabales</taxon>
        <taxon>Fabaceae</taxon>
        <taxon>Papilionoideae</taxon>
        <taxon>50 kb inversion clade</taxon>
        <taxon>NPAAA clade</taxon>
        <taxon>Hologalegina</taxon>
        <taxon>IRL clade</taxon>
        <taxon>Trifolieae</taxon>
        <taxon>Medicago</taxon>
    </lineage>
</organism>
<dbReference type="KEGG" id="mtr:11414030"/>
<evidence type="ECO:0000259" key="3">
    <source>
        <dbReference type="Pfam" id="PF01556"/>
    </source>
</evidence>
<dbReference type="STRING" id="3880.G7J4X9"/>
<dbReference type="HOGENOM" id="CLU_017633_6_0_1"/>
<reference evidence="4 6" key="1">
    <citation type="journal article" date="2011" name="Nature">
        <title>The Medicago genome provides insight into the evolution of rhizobial symbioses.</title>
        <authorList>
            <person name="Young N.D."/>
            <person name="Debelle F."/>
            <person name="Oldroyd G.E."/>
            <person name="Geurts R."/>
            <person name="Cannon S.B."/>
            <person name="Udvardi M.K."/>
            <person name="Benedito V.A."/>
            <person name="Mayer K.F."/>
            <person name="Gouzy J."/>
            <person name="Schoof H."/>
            <person name="Van de Peer Y."/>
            <person name="Proost S."/>
            <person name="Cook D.R."/>
            <person name="Meyers B.C."/>
            <person name="Spannagl M."/>
            <person name="Cheung F."/>
            <person name="De Mita S."/>
            <person name="Krishnakumar V."/>
            <person name="Gundlach H."/>
            <person name="Zhou S."/>
            <person name="Mudge J."/>
            <person name="Bharti A.K."/>
            <person name="Murray J.D."/>
            <person name="Naoumkina M.A."/>
            <person name="Rosen B."/>
            <person name="Silverstein K.A."/>
            <person name="Tang H."/>
            <person name="Rombauts S."/>
            <person name="Zhao P.X."/>
            <person name="Zhou P."/>
            <person name="Barbe V."/>
            <person name="Bardou P."/>
            <person name="Bechner M."/>
            <person name="Bellec A."/>
            <person name="Berger A."/>
            <person name="Berges H."/>
            <person name="Bidwell S."/>
            <person name="Bisseling T."/>
            <person name="Choisne N."/>
            <person name="Couloux A."/>
            <person name="Denny R."/>
            <person name="Deshpande S."/>
            <person name="Dai X."/>
            <person name="Doyle J.J."/>
            <person name="Dudez A.M."/>
            <person name="Farmer A.D."/>
            <person name="Fouteau S."/>
            <person name="Franken C."/>
            <person name="Gibelin C."/>
            <person name="Gish J."/>
            <person name="Goldstein S."/>
            <person name="Gonzalez A.J."/>
            <person name="Green P.J."/>
            <person name="Hallab A."/>
            <person name="Hartog M."/>
            <person name="Hua A."/>
            <person name="Humphray S.J."/>
            <person name="Jeong D.H."/>
            <person name="Jing Y."/>
            <person name="Jocker A."/>
            <person name="Kenton S.M."/>
            <person name="Kim D.J."/>
            <person name="Klee K."/>
            <person name="Lai H."/>
            <person name="Lang C."/>
            <person name="Lin S."/>
            <person name="Macmil S.L."/>
            <person name="Magdelenat G."/>
            <person name="Matthews L."/>
            <person name="McCorrison J."/>
            <person name="Monaghan E.L."/>
            <person name="Mun J.H."/>
            <person name="Najar F.Z."/>
            <person name="Nicholson C."/>
            <person name="Noirot C."/>
            <person name="O'Bleness M."/>
            <person name="Paule C.R."/>
            <person name="Poulain J."/>
            <person name="Prion F."/>
            <person name="Qin B."/>
            <person name="Qu C."/>
            <person name="Retzel E.F."/>
            <person name="Riddle C."/>
            <person name="Sallet E."/>
            <person name="Samain S."/>
            <person name="Samson N."/>
            <person name="Sanders I."/>
            <person name="Saurat O."/>
            <person name="Scarpelli C."/>
            <person name="Schiex T."/>
            <person name="Segurens B."/>
            <person name="Severin A.J."/>
            <person name="Sherrier D.J."/>
            <person name="Shi R."/>
            <person name="Sims S."/>
            <person name="Singer S.R."/>
            <person name="Sinharoy S."/>
            <person name="Sterck L."/>
            <person name="Viollet A."/>
            <person name="Wang B.B."/>
            <person name="Wang K."/>
            <person name="Wang M."/>
            <person name="Wang X."/>
            <person name="Warfsmann J."/>
            <person name="Weissenbach J."/>
            <person name="White D.D."/>
            <person name="White J.D."/>
            <person name="Wiley G.B."/>
            <person name="Wincker P."/>
            <person name="Xing Y."/>
            <person name="Yang L."/>
            <person name="Yao Z."/>
            <person name="Ying F."/>
            <person name="Zhai J."/>
            <person name="Zhou L."/>
            <person name="Zuber A."/>
            <person name="Denarie J."/>
            <person name="Dixon R.A."/>
            <person name="May G.D."/>
            <person name="Schwartz D.C."/>
            <person name="Rogers J."/>
            <person name="Quetier F."/>
            <person name="Town C.D."/>
            <person name="Roe B.A."/>
        </authorList>
    </citation>
    <scope>NUCLEOTIDE SEQUENCE [LARGE SCALE GENOMIC DNA]</scope>
    <source>
        <strain evidence="4">A17</strain>
        <strain evidence="5 6">cv. Jemalong A17</strain>
    </source>
</reference>
<dbReference type="FunFam" id="2.60.260.20:FF:000006">
    <property type="entry name" value="DnaJ subfamily B member 13"/>
    <property type="match status" value="1"/>
</dbReference>
<dbReference type="Pfam" id="PF01556">
    <property type="entry name" value="DnaJ_C"/>
    <property type="match status" value="1"/>
</dbReference>
<feature type="compositionally biased region" description="Polar residues" evidence="2">
    <location>
        <begin position="123"/>
        <end position="172"/>
    </location>
</feature>
<feature type="compositionally biased region" description="Polar residues" evidence="2">
    <location>
        <begin position="96"/>
        <end position="113"/>
    </location>
</feature>
<feature type="region of interest" description="Disordered" evidence="2">
    <location>
        <begin position="96"/>
        <end position="175"/>
    </location>
</feature>
<sequence length="357" mass="40001">MVVAKNSIRCLSRAYKAFIKIWFRRKKSSSSTDDNNPRCCDQTQQEPVVDDKSGKNTNGIHNMGLNGDASREDDLTMSPRIGCCLCRHRSLEISRLPSNSMPSTSRNNTINDTKMNKQKRSRSVGSSDNFIPTPSSLNSSISGNLTMPSRMQSRNGSSRRSGTPIMYSNSSGRLKPPPIEKNIECTLDELCHGCKKTVMITRDVLTDIGGVVQEEELLTINVQPGWKKGTKIKFEGKGNERPNYAYSEDIIFYISEKRHQLFKREGDDLELCVEIPLLKALTGCTISVPLLGGEHMDLTLDEIIYPGYQKIITDQGMPISTEPEKRGNLRITFLVEFPTHLTDNQRSDVFGILQNSC</sequence>
<dbReference type="EMBL" id="CM001219">
    <property type="protein sequence ID" value="AES72292.1"/>
    <property type="molecule type" value="Genomic_DNA"/>
</dbReference>
<name>G7J4X9_MEDTR</name>
<dbReference type="OrthoDB" id="550424at2759"/>
<reference evidence="5" key="3">
    <citation type="submission" date="2015-04" db="UniProtKB">
        <authorList>
            <consortium name="EnsemblPlants"/>
        </authorList>
    </citation>
    <scope>IDENTIFICATION</scope>
    <source>
        <strain evidence="5">cv. Jemalong A17</strain>
    </source>
</reference>
<dbReference type="InterPro" id="IPR002939">
    <property type="entry name" value="DnaJ_C"/>
</dbReference>
<dbReference type="InterPro" id="IPR051339">
    <property type="entry name" value="DnaJ_subfamily_B"/>
</dbReference>
<evidence type="ECO:0000256" key="1">
    <source>
        <dbReference type="ARBA" id="ARBA00023186"/>
    </source>
</evidence>
<evidence type="ECO:0000313" key="4">
    <source>
        <dbReference type="EMBL" id="AES72292.1"/>
    </source>
</evidence>
<dbReference type="PANTHER" id="PTHR24078">
    <property type="entry name" value="DNAJ HOMOLOG SUBFAMILY C MEMBER"/>
    <property type="match status" value="1"/>
</dbReference>
<evidence type="ECO:0000313" key="5">
    <source>
        <dbReference type="EnsemblPlants" id="AES72292"/>
    </source>
</evidence>
<dbReference type="eggNOG" id="KOG0714">
    <property type="taxonomic scope" value="Eukaryota"/>
</dbReference>
<protein>
    <submittedName>
        <fullName evidence="4">DnaJ chaperone carboxy-terminal domain protein</fullName>
    </submittedName>
</protein>
<dbReference type="InterPro" id="IPR008971">
    <property type="entry name" value="HSP40/DnaJ_pept-bd"/>
</dbReference>
<dbReference type="OMA" id="KALTGCC"/>
<dbReference type="GO" id="GO:0051087">
    <property type="term" value="F:protein-folding chaperone binding"/>
    <property type="evidence" value="ECO:0000318"/>
    <property type="project" value="GO_Central"/>
</dbReference>
<feature type="domain" description="Chaperone DnaJ C-terminal" evidence="3">
    <location>
        <begin position="179"/>
        <end position="338"/>
    </location>
</feature>
<dbReference type="GO" id="GO:0051082">
    <property type="term" value="F:unfolded protein binding"/>
    <property type="evidence" value="ECO:0000318"/>
    <property type="project" value="GO_Central"/>
</dbReference>
<dbReference type="PANTHER" id="PTHR24078:SF555">
    <property type="entry name" value="DNAJ CHAPERONE CARBOXY-TERMINAL DOMAIN PROTEIN"/>
    <property type="match status" value="1"/>
</dbReference>
<dbReference type="FunFam" id="2.60.260.20:FF:000015">
    <property type="entry name" value="Heat shock protein 40"/>
    <property type="match status" value="1"/>
</dbReference>